<dbReference type="Gene3D" id="3.30.2090.10">
    <property type="entry name" value="Multidrug efflux transporter AcrB TolC docking domain, DN and DC subdomains"/>
    <property type="match status" value="2"/>
</dbReference>
<accession>Q1PZQ7</accession>
<keyword evidence="4" id="KW-0997">Cell inner membrane</keyword>
<evidence type="ECO:0000256" key="3">
    <source>
        <dbReference type="ARBA" id="ARBA00022475"/>
    </source>
</evidence>
<keyword evidence="6 8" id="KW-1133">Transmembrane helix</keyword>
<dbReference type="PRINTS" id="PR00702">
    <property type="entry name" value="ACRIFLAVINRP"/>
</dbReference>
<reference evidence="9" key="1">
    <citation type="journal article" date="2006" name="Nature">
        <title>Deciphering the evolution and metabolism of an anammox bacterium from a community genome.</title>
        <authorList>
            <person name="Strous M."/>
            <person name="Pelletier E."/>
            <person name="Mangenot S."/>
            <person name="Rattei T."/>
            <person name="Lehner A."/>
            <person name="Taylor M.W."/>
            <person name="Horn M."/>
            <person name="Daims H."/>
            <person name="Bartol-Mavel D."/>
            <person name="Wincker P."/>
            <person name="Barbe V."/>
            <person name="Fonknechten N."/>
            <person name="Vallenet D."/>
            <person name="Segurens B."/>
            <person name="Schenowitz-Truong C."/>
            <person name="Medigue C."/>
            <person name="Collingro A."/>
            <person name="Snel B."/>
            <person name="Dutilh B.E."/>
            <person name="OpDenCamp H.J.M."/>
            <person name="vanDerDrift C."/>
            <person name="Cirpus I."/>
            <person name="vanDePas-Schoonen K.T."/>
            <person name="Harhangi H.R."/>
            <person name="vanNiftrik L."/>
            <person name="Schmid M."/>
            <person name="Keltjens J."/>
            <person name="vanDeVossenberg J."/>
            <person name="Kartal B."/>
            <person name="Meier H."/>
            <person name="Frishman D."/>
            <person name="Huynen M.A."/>
            <person name="Mewes H."/>
            <person name="Weissenbach J."/>
            <person name="Jetten M.S.M."/>
            <person name="Wagner M."/>
            <person name="LePaslier D."/>
        </authorList>
    </citation>
    <scope>NUCLEOTIDE SEQUENCE</scope>
</reference>
<keyword evidence="7 8" id="KW-0472">Membrane</keyword>
<dbReference type="AlphaFoldDB" id="Q1PZQ7"/>
<evidence type="ECO:0000256" key="4">
    <source>
        <dbReference type="ARBA" id="ARBA00022519"/>
    </source>
</evidence>
<feature type="transmembrane region" description="Helical" evidence="8">
    <location>
        <begin position="971"/>
        <end position="991"/>
    </location>
</feature>
<gene>
    <name evidence="9" type="primary">MexF</name>
    <name evidence="9" type="ORF">kustd1826</name>
</gene>
<name>Q1PZQ7_KUEST</name>
<keyword evidence="2" id="KW-0813">Transport</keyword>
<evidence type="ECO:0000256" key="6">
    <source>
        <dbReference type="ARBA" id="ARBA00022989"/>
    </source>
</evidence>
<dbReference type="InterPro" id="IPR027463">
    <property type="entry name" value="AcrB_DN_DC_subdom"/>
</dbReference>
<evidence type="ECO:0000256" key="8">
    <source>
        <dbReference type="SAM" id="Phobius"/>
    </source>
</evidence>
<protein>
    <submittedName>
        <fullName evidence="9">Strongly similar to RND multidrug efflux transporter MexF</fullName>
    </submittedName>
</protein>
<dbReference type="InterPro" id="IPR001036">
    <property type="entry name" value="Acrflvin-R"/>
</dbReference>
<feature type="transmembrane region" description="Helical" evidence="8">
    <location>
        <begin position="341"/>
        <end position="360"/>
    </location>
</feature>
<dbReference type="Gene3D" id="1.20.1640.10">
    <property type="entry name" value="Multidrug efflux transporter AcrB transmembrane domain"/>
    <property type="match status" value="2"/>
</dbReference>
<evidence type="ECO:0000256" key="7">
    <source>
        <dbReference type="ARBA" id="ARBA00023136"/>
    </source>
</evidence>
<feature type="transmembrane region" description="Helical" evidence="8">
    <location>
        <begin position="606"/>
        <end position="628"/>
    </location>
</feature>
<organism evidence="9">
    <name type="scientific">Kuenenia stuttgartiensis</name>
    <dbReference type="NCBI Taxonomy" id="174633"/>
    <lineage>
        <taxon>Bacteria</taxon>
        <taxon>Pseudomonadati</taxon>
        <taxon>Planctomycetota</taxon>
        <taxon>Candidatus Brocadiia</taxon>
        <taxon>Candidatus Brocadiales</taxon>
        <taxon>Candidatus Brocadiaceae</taxon>
        <taxon>Candidatus Kuenenia</taxon>
    </lineage>
</organism>
<feature type="transmembrane region" description="Helical" evidence="8">
    <location>
        <begin position="395"/>
        <end position="417"/>
    </location>
</feature>
<keyword evidence="5 8" id="KW-0812">Transmembrane</keyword>
<dbReference type="FunFam" id="3.30.70.1430:FF:000001">
    <property type="entry name" value="Efflux pump membrane transporter"/>
    <property type="match status" value="1"/>
</dbReference>
<feature type="transmembrane region" description="Helical" evidence="8">
    <location>
        <begin position="367"/>
        <end position="389"/>
    </location>
</feature>
<reference evidence="9" key="2">
    <citation type="submission" date="2006-01" db="EMBL/GenBank/DDBJ databases">
        <authorList>
            <person name="Genoscope"/>
        </authorList>
    </citation>
    <scope>NUCLEOTIDE SEQUENCE</scope>
</reference>
<evidence type="ECO:0000256" key="1">
    <source>
        <dbReference type="ARBA" id="ARBA00004429"/>
    </source>
</evidence>
<evidence type="ECO:0000313" key="9">
    <source>
        <dbReference type="EMBL" id="CAJ72571.1"/>
    </source>
</evidence>
<feature type="transmembrane region" description="Helical" evidence="8">
    <location>
        <begin position="438"/>
        <end position="458"/>
    </location>
</feature>
<evidence type="ECO:0000256" key="2">
    <source>
        <dbReference type="ARBA" id="ARBA00022448"/>
    </source>
</evidence>
<feature type="transmembrane region" description="Helical" evidence="8">
    <location>
        <begin position="9"/>
        <end position="30"/>
    </location>
</feature>
<feature type="transmembrane region" description="Helical" evidence="8">
    <location>
        <begin position="556"/>
        <end position="577"/>
    </location>
</feature>
<dbReference type="SUPFAM" id="SSF82866">
    <property type="entry name" value="Multidrug efflux transporter AcrB transmembrane domain"/>
    <property type="match status" value="2"/>
</dbReference>
<feature type="transmembrane region" description="Helical" evidence="8">
    <location>
        <begin position="997"/>
        <end position="1018"/>
    </location>
</feature>
<feature type="transmembrane region" description="Helical" evidence="8">
    <location>
        <begin position="512"/>
        <end position="536"/>
    </location>
</feature>
<dbReference type="Gene3D" id="3.30.70.1430">
    <property type="entry name" value="Multidrug efflux transporter AcrB pore domain"/>
    <property type="match status" value="2"/>
</dbReference>
<sequence length="1139" mass="123623">MSRFFIDRPIFATVISILIVIVGLIAYFTLPVSQYPKVTPPTIVVRASFPGANPEVIADTVATPLEQEINGVEDMLYMSSQSTSNGMMQLTITFAIGTDIDKAQVLVENRIAVAEPRLPEEVRRIGITVRKSSPDMLLVVHLLSPDNTYDQLYISNYASIRVYDVLTRIGGVGNVTLFGAREYSMRVWLDPEKLYSMGMTVNDVVQSLREQNVEVAAGIIGQPPMPQGNAFQISVNTLGRLVEEKQFGDVIIRTGEDGRVTRLKDVARIELGARDYGVNSYLDSKSAQGLGIFQLPGSNALATAEAIEKTMARISKDFPKGLEYRIVYNPTKFVQQSINEVYHTLFIAFILVFIVVIIFLQDWKAALLPMIDAIVSLVGTFAVMSAFGFSLNNLTLFGLVIAIGIVVDDSIVVVENIKRWMSKGLEPREATLKAMAEITGPVLAITLVLSSVFIPTAFLPGISGQFYRQFALTIAVSTILSAINALTLAPARAVQLIKPYSEAEKQVPLPRVGIAVIVGFATYSLLTGPLASILGVNITGQAYDHSSPSHSTAAPWAIRIGLLAAGCAIGWFAGPYLNMALKKAFGVFNRSFDRVTNLYGRTISRILRFSIIAVIAYCGLIGLTYIGFTKVSTGFIPAQDQGYLIVDVALPDGASLERTDAVIARATNIILGTPGIAYAVGLAGFSGATFTNSSDAGVIFTPLAPFDERAKNGPALDQIIADLSKRLSVIQEARLLVISPPPVRGLGTSGGFKMMVEDRAGMGIKELEKAAYALIDAANQEPGLTGVYTTFSTKTPQIYVEVDRTKAKKLDVPLTNIFDALQVYLGSVYVNDINLFGRVYRVTAQAEGGFRQQAEDIAKLRTRSLNGNSIPLGSFVDIKHETGPDRVVRYNLFPAIEVSGATLPGFSSGQAIEAMVRLAGRILPVGMSYEWTELAYQEVTQGNTSLYIFPVCVLFVFLILSSLYESWSLPLTIVLIVPMCLLSAIFGIWLRGMDNNILSQIGFVVLVGLACKNAILIVEFAKDYQDTGKGCEEAVIEASRVRLRPILMTSFAFILGVIPLLIATGAGRRDASGVGNLGIQRHVRGHVLRPVFNPCVLHRDQEDHGIRKKPECKSVIGFIFVEGGCLILNPADSDVATFL</sequence>
<keyword evidence="3" id="KW-1003">Cell membrane</keyword>
<dbReference type="PANTHER" id="PTHR32063">
    <property type="match status" value="1"/>
</dbReference>
<evidence type="ECO:0000256" key="5">
    <source>
        <dbReference type="ARBA" id="ARBA00022692"/>
    </source>
</evidence>
<dbReference type="SUPFAM" id="SSF82693">
    <property type="entry name" value="Multidrug efflux transporter AcrB pore domain, PN1, PN2, PC1 and PC2 subdomains"/>
    <property type="match status" value="4"/>
</dbReference>
<feature type="transmembrane region" description="Helical" evidence="8">
    <location>
        <begin position="470"/>
        <end position="491"/>
    </location>
</feature>
<feature type="transmembrane region" description="Helical" evidence="8">
    <location>
        <begin position="1046"/>
        <end position="1066"/>
    </location>
</feature>
<proteinExistence type="predicted"/>
<dbReference type="Pfam" id="PF00873">
    <property type="entry name" value="ACR_tran"/>
    <property type="match status" value="2"/>
</dbReference>
<feature type="transmembrane region" description="Helical" evidence="8">
    <location>
        <begin position="946"/>
        <end position="964"/>
    </location>
</feature>
<dbReference type="FunFam" id="1.20.1640.10:FF:000001">
    <property type="entry name" value="Efflux pump membrane transporter"/>
    <property type="match status" value="1"/>
</dbReference>
<comment type="subcellular location">
    <subcellularLocation>
        <location evidence="1">Cell inner membrane</location>
        <topology evidence="1">Multi-pass membrane protein</topology>
    </subcellularLocation>
</comment>
<dbReference type="GO" id="GO:0042910">
    <property type="term" value="F:xenobiotic transmembrane transporter activity"/>
    <property type="evidence" value="ECO:0007669"/>
    <property type="project" value="TreeGrafter"/>
</dbReference>
<dbReference type="PANTHER" id="PTHR32063:SF11">
    <property type="entry name" value="CATION OR DRUG EFFLUX SYSTEM PROTEIN"/>
    <property type="match status" value="1"/>
</dbReference>
<dbReference type="EMBL" id="CT573072">
    <property type="protein sequence ID" value="CAJ72571.1"/>
    <property type="molecule type" value="Genomic_DNA"/>
</dbReference>
<dbReference type="SUPFAM" id="SSF82714">
    <property type="entry name" value="Multidrug efflux transporter AcrB TolC docking domain, DN and DC subdomains"/>
    <property type="match status" value="2"/>
</dbReference>
<dbReference type="GO" id="GO:0005886">
    <property type="term" value="C:plasma membrane"/>
    <property type="evidence" value="ECO:0007669"/>
    <property type="project" value="UniProtKB-SubCell"/>
</dbReference>